<gene>
    <name evidence="3" type="ORF">P168DRAFT_315169</name>
</gene>
<dbReference type="PROSITE" id="PS00636">
    <property type="entry name" value="DNAJ_1"/>
    <property type="match status" value="1"/>
</dbReference>
<feature type="compositionally biased region" description="Basic and acidic residues" evidence="1">
    <location>
        <begin position="291"/>
        <end position="302"/>
    </location>
</feature>
<dbReference type="PANTHER" id="PTHR24074">
    <property type="entry name" value="CO-CHAPERONE PROTEIN DJLA"/>
    <property type="match status" value="1"/>
</dbReference>
<name>A0A2I1DGZ7_ASPC2</name>
<feature type="compositionally biased region" description="Pro residues" evidence="1">
    <location>
        <begin position="738"/>
        <end position="748"/>
    </location>
</feature>
<dbReference type="CDD" id="cd06257">
    <property type="entry name" value="DnaJ"/>
    <property type="match status" value="1"/>
</dbReference>
<dbReference type="FunFam" id="1.10.287.110:FF:000096">
    <property type="entry name" value="DnaJ domain protein"/>
    <property type="match status" value="1"/>
</dbReference>
<dbReference type="InterPro" id="IPR036869">
    <property type="entry name" value="J_dom_sf"/>
</dbReference>
<feature type="compositionally biased region" description="Basic residues" evidence="1">
    <location>
        <begin position="572"/>
        <end position="582"/>
    </location>
</feature>
<feature type="compositionally biased region" description="Low complexity" evidence="1">
    <location>
        <begin position="263"/>
        <end position="290"/>
    </location>
</feature>
<feature type="compositionally biased region" description="Low complexity" evidence="1">
    <location>
        <begin position="507"/>
        <end position="516"/>
    </location>
</feature>
<dbReference type="AlphaFoldDB" id="A0A2I1DGZ7"/>
<sequence length="898" mass="97850">MVKTDIRRDYYADLGLTPSAESEDIKRQFRKLALKYHPDRNPGKEVDFIAKFQSIQAANEILSDPQQRLRYDTDRLRAGYGKYYGPPKTKPPPRRTSTAAPTAKSTPPKPNFASRPQSFQGGPSAGAQRYASYARAAPKQPWERRHEDQQTRADAYRGFQDMKGSGMPGWTQFDPHTGRSGQHPGGVPRPSANSSQSARPKSAYEYFKTSPKPTASTESPRASASFAKKKSGFAPRAATGGDEPMASNTSAYSNVPRAERAQASKPFFAPAASSPTARKAAGAAGFQARTEQTRTPDIERTGSKYAGTGGERAFFSSAGMGRSSSVRNSPESAKPQPRTTPPSPVPPRSGRHRSASPDFNAERSRNYSSTSSSGLDDDDEDDLEDELDEVLGRKPKAVPRSRMRPNQKFGNFHVPNQWSYRGGHDSDSAASPSHRFASTSFPKAGNPFDPTHASTNPSHHGTFKSTSHDDLRRPFSAAHWGRTSFFTGTSSENGETPTHNRGRPSSRRGGYSSSASHNESPRPETASQQPPTSFPSGQFFTEDWVEKLKNMSWDVPESGSSQQPPAASQRQRSPRKHTRPPVKARPVPQQASVATEDEEAHATVNGDQPPEPAPAPAPTANGDGDGDAEAMDVDDELPARSTKPTTPEPASVPKDPPKEVPVPKTPPTANKGTNSANRAQPNHLFNLTNLKNTVPFTNTTGSGIDDLQDIFATLPFESRAKVPKTTARDVRPRNLICPNPPKRPQPPAKVPLGLDPQQQGLPRVAWDRYVAEMHAYMRDWNRFQRRILGHFNARQEAIETGMSPNWVSAVGDSTRLGVAGADGDEEAGPDGDGDGAEDDTADEMIAGAGKGGFSAYLRAIEEDAKVQKHWEVAREMHRDCILQLGEMREWIRNGGKLV</sequence>
<feature type="compositionally biased region" description="Polar residues" evidence="1">
    <location>
        <begin position="668"/>
        <end position="682"/>
    </location>
</feature>
<dbReference type="SUPFAM" id="SSF46565">
    <property type="entry name" value="Chaperone J-domain"/>
    <property type="match status" value="1"/>
</dbReference>
<evidence type="ECO:0000259" key="2">
    <source>
        <dbReference type="PROSITE" id="PS50076"/>
    </source>
</evidence>
<dbReference type="SMART" id="SM00271">
    <property type="entry name" value="DnaJ"/>
    <property type="match status" value="1"/>
</dbReference>
<dbReference type="Pfam" id="PF00226">
    <property type="entry name" value="DnaJ"/>
    <property type="match status" value="1"/>
</dbReference>
<feature type="compositionally biased region" description="Polar residues" evidence="1">
    <location>
        <begin position="484"/>
        <end position="499"/>
    </location>
</feature>
<evidence type="ECO:0000313" key="3">
    <source>
        <dbReference type="EMBL" id="PKY09141.1"/>
    </source>
</evidence>
<protein>
    <recommendedName>
        <fullName evidence="2">J domain-containing protein</fullName>
    </recommendedName>
</protein>
<accession>A0A2I1DGZ7</accession>
<feature type="compositionally biased region" description="Low complexity" evidence="1">
    <location>
        <begin position="78"/>
        <end position="87"/>
    </location>
</feature>
<dbReference type="EMBL" id="MSFM01000001">
    <property type="protein sequence ID" value="PKY09141.1"/>
    <property type="molecule type" value="Genomic_DNA"/>
</dbReference>
<feature type="compositionally biased region" description="Polar residues" evidence="1">
    <location>
        <begin position="428"/>
        <end position="441"/>
    </location>
</feature>
<feature type="compositionally biased region" description="Acidic residues" evidence="1">
    <location>
        <begin position="624"/>
        <end position="636"/>
    </location>
</feature>
<dbReference type="RefSeq" id="XP_024697735.1">
    <property type="nucleotide sequence ID" value="XM_024839872.1"/>
</dbReference>
<feature type="region of interest" description="Disordered" evidence="1">
    <location>
        <begin position="723"/>
        <end position="748"/>
    </location>
</feature>
<dbReference type="VEuPathDB" id="FungiDB:P168DRAFT_315169"/>
<dbReference type="InterPro" id="IPR001623">
    <property type="entry name" value="DnaJ_domain"/>
</dbReference>
<feature type="compositionally biased region" description="Polar residues" evidence="1">
    <location>
        <begin position="525"/>
        <end position="539"/>
    </location>
</feature>
<feature type="region of interest" description="Disordered" evidence="1">
    <location>
        <begin position="482"/>
        <end position="682"/>
    </location>
</feature>
<feature type="compositionally biased region" description="Polar residues" evidence="1">
    <location>
        <begin position="452"/>
        <end position="465"/>
    </location>
</feature>
<feature type="domain" description="J" evidence="2">
    <location>
        <begin position="9"/>
        <end position="75"/>
    </location>
</feature>
<feature type="compositionally biased region" description="Basic and acidic residues" evidence="1">
    <location>
        <begin position="67"/>
        <end position="77"/>
    </location>
</feature>
<feature type="compositionally biased region" description="Polar residues" evidence="1">
    <location>
        <begin position="322"/>
        <end position="331"/>
    </location>
</feature>
<feature type="compositionally biased region" description="Acidic residues" evidence="1">
    <location>
        <begin position="822"/>
        <end position="840"/>
    </location>
</feature>
<evidence type="ECO:0000313" key="4">
    <source>
        <dbReference type="Proteomes" id="UP000234254"/>
    </source>
</evidence>
<feature type="compositionally biased region" description="Basic residues" evidence="1">
    <location>
        <begin position="393"/>
        <end position="405"/>
    </location>
</feature>
<dbReference type="GeneID" id="36547396"/>
<comment type="caution">
    <text evidence="3">The sequence shown here is derived from an EMBL/GenBank/DDBJ whole genome shotgun (WGS) entry which is preliminary data.</text>
</comment>
<organism evidence="3 4">
    <name type="scientific">Aspergillus campestris (strain IBT 28561)</name>
    <dbReference type="NCBI Taxonomy" id="1392248"/>
    <lineage>
        <taxon>Eukaryota</taxon>
        <taxon>Fungi</taxon>
        <taxon>Dikarya</taxon>
        <taxon>Ascomycota</taxon>
        <taxon>Pezizomycotina</taxon>
        <taxon>Eurotiomycetes</taxon>
        <taxon>Eurotiomycetidae</taxon>
        <taxon>Eurotiales</taxon>
        <taxon>Aspergillaceae</taxon>
        <taxon>Aspergillus</taxon>
        <taxon>Aspergillus subgen. Circumdati</taxon>
    </lineage>
</organism>
<feature type="compositionally biased region" description="Low complexity" evidence="1">
    <location>
        <begin position="95"/>
        <end position="106"/>
    </location>
</feature>
<proteinExistence type="predicted"/>
<dbReference type="OrthoDB" id="10265645at2759"/>
<dbReference type="PROSITE" id="PS50076">
    <property type="entry name" value="DNAJ_2"/>
    <property type="match status" value="1"/>
</dbReference>
<dbReference type="Proteomes" id="UP000234254">
    <property type="component" value="Unassembled WGS sequence"/>
</dbReference>
<feature type="compositionally biased region" description="Pro residues" evidence="1">
    <location>
        <begin position="338"/>
        <end position="347"/>
    </location>
</feature>
<dbReference type="InterPro" id="IPR018253">
    <property type="entry name" value="DnaJ_domain_CS"/>
</dbReference>
<keyword evidence="4" id="KW-1185">Reference proteome</keyword>
<dbReference type="InterPro" id="IPR050817">
    <property type="entry name" value="DjlA_DnaK_co-chaperone"/>
</dbReference>
<dbReference type="Gene3D" id="1.10.287.110">
    <property type="entry name" value="DnaJ domain"/>
    <property type="match status" value="1"/>
</dbReference>
<dbReference type="PRINTS" id="PR00625">
    <property type="entry name" value="JDOMAIN"/>
</dbReference>
<evidence type="ECO:0000256" key="1">
    <source>
        <dbReference type="SAM" id="MobiDB-lite"/>
    </source>
</evidence>
<feature type="compositionally biased region" description="Basic and acidic residues" evidence="1">
    <location>
        <begin position="141"/>
        <end position="155"/>
    </location>
</feature>
<reference evidence="3" key="1">
    <citation type="submission" date="2016-12" db="EMBL/GenBank/DDBJ databases">
        <title>The genomes of Aspergillus section Nigri reveals drivers in fungal speciation.</title>
        <authorList>
            <consortium name="DOE Joint Genome Institute"/>
            <person name="Vesth T.C."/>
            <person name="Nybo J."/>
            <person name="Theobald S."/>
            <person name="Brandl J."/>
            <person name="Frisvad J.C."/>
            <person name="Nielsen K.F."/>
            <person name="Lyhne E.K."/>
            <person name="Kogle M.E."/>
            <person name="Kuo A."/>
            <person name="Riley R."/>
            <person name="Clum A."/>
            <person name="Nolan M."/>
            <person name="Lipzen A."/>
            <person name="Salamov A."/>
            <person name="Henrissat B."/>
            <person name="Wiebenga A."/>
            <person name="De vries R.P."/>
            <person name="Grigoriev I.V."/>
            <person name="Mortensen U.H."/>
            <person name="Andersen M.R."/>
            <person name="Baker S.E."/>
        </authorList>
    </citation>
    <scope>NUCLEOTIDE SEQUENCE</scope>
    <source>
        <strain evidence="3">IBT 28561</strain>
    </source>
</reference>
<feature type="compositionally biased region" description="Acidic residues" evidence="1">
    <location>
        <begin position="375"/>
        <end position="389"/>
    </location>
</feature>
<feature type="compositionally biased region" description="Low complexity" evidence="1">
    <location>
        <begin position="560"/>
        <end position="571"/>
    </location>
</feature>
<feature type="region of interest" description="Disordered" evidence="1">
    <location>
        <begin position="816"/>
        <end position="840"/>
    </location>
</feature>
<feature type="region of interest" description="Disordered" evidence="1">
    <location>
        <begin position="62"/>
        <end position="470"/>
    </location>
</feature>
<feature type="compositionally biased region" description="Polar residues" evidence="1">
    <location>
        <begin position="211"/>
        <end position="222"/>
    </location>
</feature>